<name>A0ABW2N488_9ACTN</name>
<sequence length="66" mass="7011">MTRLNSVPVALPQGVPGIRINTDWARKVAEFMRANARATSAGLTAVVAVGLVVGDRPGRMVADRPR</sequence>
<evidence type="ECO:0000313" key="2">
    <source>
        <dbReference type="Proteomes" id="UP001596524"/>
    </source>
</evidence>
<organism evidence="1 2">
    <name type="scientific">Nocardioides astragali</name>
    <dbReference type="NCBI Taxonomy" id="1776736"/>
    <lineage>
        <taxon>Bacteria</taxon>
        <taxon>Bacillati</taxon>
        <taxon>Actinomycetota</taxon>
        <taxon>Actinomycetes</taxon>
        <taxon>Propionibacteriales</taxon>
        <taxon>Nocardioidaceae</taxon>
        <taxon>Nocardioides</taxon>
    </lineage>
</organism>
<protein>
    <submittedName>
        <fullName evidence="1">Uncharacterized protein</fullName>
    </submittedName>
</protein>
<dbReference type="EMBL" id="JBHTCH010000012">
    <property type="protein sequence ID" value="MFC7360478.1"/>
    <property type="molecule type" value="Genomic_DNA"/>
</dbReference>
<dbReference type="Proteomes" id="UP001596524">
    <property type="component" value="Unassembled WGS sequence"/>
</dbReference>
<evidence type="ECO:0000313" key="1">
    <source>
        <dbReference type="EMBL" id="MFC7360478.1"/>
    </source>
</evidence>
<comment type="caution">
    <text evidence="1">The sequence shown here is derived from an EMBL/GenBank/DDBJ whole genome shotgun (WGS) entry which is preliminary data.</text>
</comment>
<gene>
    <name evidence="1" type="ORF">ACFQO6_09375</name>
</gene>
<dbReference type="RefSeq" id="WP_255891743.1">
    <property type="nucleotide sequence ID" value="NZ_JAFMZM010000005.1"/>
</dbReference>
<reference evidence="2" key="1">
    <citation type="journal article" date="2019" name="Int. J. Syst. Evol. Microbiol.">
        <title>The Global Catalogue of Microorganisms (GCM) 10K type strain sequencing project: providing services to taxonomists for standard genome sequencing and annotation.</title>
        <authorList>
            <consortium name="The Broad Institute Genomics Platform"/>
            <consortium name="The Broad Institute Genome Sequencing Center for Infectious Disease"/>
            <person name="Wu L."/>
            <person name="Ma J."/>
        </authorList>
    </citation>
    <scope>NUCLEOTIDE SEQUENCE [LARGE SCALE GENOMIC DNA]</scope>
    <source>
        <strain evidence="2">FCH27</strain>
    </source>
</reference>
<proteinExistence type="predicted"/>
<accession>A0ABW2N488</accession>
<keyword evidence="2" id="KW-1185">Reference proteome</keyword>